<comment type="caution">
    <text evidence="2">The sequence shown here is derived from an EMBL/GenBank/DDBJ whole genome shotgun (WGS) entry which is preliminary data.</text>
</comment>
<organism evidence="2 3">
    <name type="scientific">Vibrio kanaloae</name>
    <dbReference type="NCBI Taxonomy" id="170673"/>
    <lineage>
        <taxon>Bacteria</taxon>
        <taxon>Pseudomonadati</taxon>
        <taxon>Pseudomonadota</taxon>
        <taxon>Gammaproteobacteria</taxon>
        <taxon>Vibrionales</taxon>
        <taxon>Vibrionaceae</taxon>
        <taxon>Vibrio</taxon>
    </lineage>
</organism>
<evidence type="ECO:0000256" key="1">
    <source>
        <dbReference type="SAM" id="Phobius"/>
    </source>
</evidence>
<evidence type="ECO:0000313" key="2">
    <source>
        <dbReference type="EMBL" id="TKF21270.1"/>
    </source>
</evidence>
<dbReference type="AlphaFoldDB" id="A0A4U1YKF7"/>
<accession>A0A4U1YKF7</accession>
<dbReference type="Proteomes" id="UP000305234">
    <property type="component" value="Unassembled WGS sequence"/>
</dbReference>
<keyword evidence="1" id="KW-0472">Membrane</keyword>
<dbReference type="RefSeq" id="WP_136998886.1">
    <property type="nucleotide sequence ID" value="NZ_JBFRJO010000074.1"/>
</dbReference>
<evidence type="ECO:0000313" key="3">
    <source>
        <dbReference type="Proteomes" id="UP000305234"/>
    </source>
</evidence>
<protein>
    <submittedName>
        <fullName evidence="2">Uncharacterized protein</fullName>
    </submittedName>
</protein>
<reference evidence="2 3" key="1">
    <citation type="submission" date="2019-04" db="EMBL/GenBank/DDBJ databases">
        <title>A reverse ecology approach based on a biological definition of microbial populations.</title>
        <authorList>
            <person name="Arevalo P."/>
            <person name="Vaninsberghe D."/>
            <person name="Elsherbini J."/>
            <person name="Gore J."/>
            <person name="Polz M."/>
        </authorList>
    </citation>
    <scope>NUCLEOTIDE SEQUENCE [LARGE SCALE GENOMIC DNA]</scope>
    <source>
        <strain evidence="2 3">10N.261.46.E4</strain>
    </source>
</reference>
<dbReference type="EMBL" id="SYUW01000098">
    <property type="protein sequence ID" value="TKF21270.1"/>
    <property type="molecule type" value="Genomic_DNA"/>
</dbReference>
<gene>
    <name evidence="2" type="ORF">FCV52_21130</name>
</gene>
<feature type="transmembrane region" description="Helical" evidence="1">
    <location>
        <begin position="197"/>
        <end position="218"/>
    </location>
</feature>
<name>A0A4U1YKF7_9VIBR</name>
<keyword evidence="1" id="KW-0812">Transmembrane</keyword>
<proteinExistence type="predicted"/>
<feature type="transmembrane region" description="Helical" evidence="1">
    <location>
        <begin position="230"/>
        <end position="250"/>
    </location>
</feature>
<keyword evidence="1" id="KW-1133">Transmembrane helix</keyword>
<sequence length="337" mass="37380">MATEQEVDRFLDLVNEITELTIDDLIYDSKWGSINFEKAKADLTRLYALCNHFKVLPLEQLPSDIAQQMVSQGTPIRNTVKNIREYTIEQENPSGVRDQYISQVQTQVDQFYKFAHIYVPYLAYQKGEIQNNIEQLTTSVSQAKKLLENAEVETKAKSGEIESIIQAAREASASAGVAHFTADFEQESSTLEVQAKIWLKATVSLAAISLAFALYFLFSDPDISSVAKAIQFISSKVLILVLLIMATLWCGNMYKATKHQAAANKFKGNSLKTFQAFVKATDDDSVRDAVLVETTRAIFNESATGYLNVDSSTTEKNTKVVEVIRTGVQAATAASKS</sequence>